<evidence type="ECO:0000256" key="2">
    <source>
        <dbReference type="ARBA" id="ARBA00023125"/>
    </source>
</evidence>
<name>A0A6M2BQJ1_9GAMM</name>
<sequence length="349" mass="38602">MAAAGLISRYARTLIHSAEAKGYGETVICDAIPIARALLRDQAAPIDPGTFFRVSRNLKLLMADEFCGFTRAPCPIGTFEMMCEGTVSGGPLGPALQRAFAFYATQAPELRFELRRHGELAAIELQVAHPECDPQGFLNEWWFMLWAHMSGWLIGEEVPVVAADFAHARAGRPEEYSEMLSGLCRFSQPQARLLIPARYLERPTVRSRADLNGFLVPKSLDTHALYDGHLSFKSQLKARLREQLAQTQTLPSIEDAAGECHVSSQTLRRRLQAECSSYRLVKEEVRRELALKFLGDAELPIGEVSLRAGFAEPNGLTRALKSWAGLSPLDVRRGAEPALRDTGVLARLS</sequence>
<dbReference type="AlphaFoldDB" id="A0A6M2BQJ1"/>
<dbReference type="SUPFAM" id="SSF46689">
    <property type="entry name" value="Homeodomain-like"/>
    <property type="match status" value="1"/>
</dbReference>
<dbReference type="GO" id="GO:0005829">
    <property type="term" value="C:cytosol"/>
    <property type="evidence" value="ECO:0007669"/>
    <property type="project" value="TreeGrafter"/>
</dbReference>
<dbReference type="GO" id="GO:0003700">
    <property type="term" value="F:DNA-binding transcription factor activity"/>
    <property type="evidence" value="ECO:0007669"/>
    <property type="project" value="InterPro"/>
</dbReference>
<keyword evidence="3" id="KW-0804">Transcription</keyword>
<evidence type="ECO:0000256" key="3">
    <source>
        <dbReference type="ARBA" id="ARBA00023163"/>
    </source>
</evidence>
<dbReference type="InterPro" id="IPR009057">
    <property type="entry name" value="Homeodomain-like_sf"/>
</dbReference>
<feature type="domain" description="HTH araC/xylS-type" evidence="4">
    <location>
        <begin position="234"/>
        <end position="334"/>
    </location>
</feature>
<dbReference type="PANTHER" id="PTHR47894">
    <property type="entry name" value="HTH-TYPE TRANSCRIPTIONAL REGULATOR GADX"/>
    <property type="match status" value="1"/>
</dbReference>
<evidence type="ECO:0000256" key="1">
    <source>
        <dbReference type="ARBA" id="ARBA00023015"/>
    </source>
</evidence>
<organism evidence="5 6">
    <name type="scientific">Solimonas terrae</name>
    <dbReference type="NCBI Taxonomy" id="1396819"/>
    <lineage>
        <taxon>Bacteria</taxon>
        <taxon>Pseudomonadati</taxon>
        <taxon>Pseudomonadota</taxon>
        <taxon>Gammaproteobacteria</taxon>
        <taxon>Nevskiales</taxon>
        <taxon>Nevskiaceae</taxon>
        <taxon>Solimonas</taxon>
    </lineage>
</organism>
<reference evidence="5 6" key="1">
    <citation type="journal article" date="2014" name="Int. J. Syst. Evol. Microbiol.">
        <title>Solimonas terrae sp. nov., isolated from soil.</title>
        <authorList>
            <person name="Kim S.J."/>
            <person name="Moon J.Y."/>
            <person name="Weon H.Y."/>
            <person name="Ahn J.H."/>
            <person name="Chen W.M."/>
            <person name="Kwon S.W."/>
        </authorList>
    </citation>
    <scope>NUCLEOTIDE SEQUENCE [LARGE SCALE GENOMIC DNA]</scope>
    <source>
        <strain evidence="5 6">KIS83-12</strain>
    </source>
</reference>
<dbReference type="Proteomes" id="UP000472676">
    <property type="component" value="Unassembled WGS sequence"/>
</dbReference>
<dbReference type="SMART" id="SM00342">
    <property type="entry name" value="HTH_ARAC"/>
    <property type="match status" value="1"/>
</dbReference>
<dbReference type="RefSeq" id="WP_166255117.1">
    <property type="nucleotide sequence ID" value="NZ_JAAMOW010000004.1"/>
</dbReference>
<proteinExistence type="predicted"/>
<dbReference type="Gene3D" id="1.10.10.60">
    <property type="entry name" value="Homeodomain-like"/>
    <property type="match status" value="1"/>
</dbReference>
<gene>
    <name evidence="5" type="ORF">G7Y85_08865</name>
</gene>
<accession>A0A6M2BQJ1</accession>
<dbReference type="Pfam" id="PF12625">
    <property type="entry name" value="Arabinose_bd"/>
    <property type="match status" value="1"/>
</dbReference>
<dbReference type="PANTHER" id="PTHR47894:SF1">
    <property type="entry name" value="HTH-TYPE TRANSCRIPTIONAL REGULATOR VQSM"/>
    <property type="match status" value="1"/>
</dbReference>
<evidence type="ECO:0000259" key="4">
    <source>
        <dbReference type="PROSITE" id="PS01124"/>
    </source>
</evidence>
<keyword evidence="1" id="KW-0805">Transcription regulation</keyword>
<protein>
    <submittedName>
        <fullName evidence="5">AraC family transcriptional regulator</fullName>
    </submittedName>
</protein>
<dbReference type="GO" id="GO:0000976">
    <property type="term" value="F:transcription cis-regulatory region binding"/>
    <property type="evidence" value="ECO:0007669"/>
    <property type="project" value="TreeGrafter"/>
</dbReference>
<evidence type="ECO:0000313" key="6">
    <source>
        <dbReference type="Proteomes" id="UP000472676"/>
    </source>
</evidence>
<dbReference type="EMBL" id="JAAMOW010000004">
    <property type="protein sequence ID" value="NGY04876.1"/>
    <property type="molecule type" value="Genomic_DNA"/>
</dbReference>
<evidence type="ECO:0000313" key="5">
    <source>
        <dbReference type="EMBL" id="NGY04876.1"/>
    </source>
</evidence>
<dbReference type="InterPro" id="IPR032687">
    <property type="entry name" value="AraC-type_N"/>
</dbReference>
<dbReference type="PROSITE" id="PS01124">
    <property type="entry name" value="HTH_ARAC_FAMILY_2"/>
    <property type="match status" value="1"/>
</dbReference>
<dbReference type="Pfam" id="PF12833">
    <property type="entry name" value="HTH_18"/>
    <property type="match status" value="1"/>
</dbReference>
<keyword evidence="6" id="KW-1185">Reference proteome</keyword>
<keyword evidence="2" id="KW-0238">DNA-binding</keyword>
<dbReference type="InterPro" id="IPR018060">
    <property type="entry name" value="HTH_AraC"/>
</dbReference>
<comment type="caution">
    <text evidence="5">The sequence shown here is derived from an EMBL/GenBank/DDBJ whole genome shotgun (WGS) entry which is preliminary data.</text>
</comment>